<evidence type="ECO:0000256" key="2">
    <source>
        <dbReference type="ARBA" id="ARBA00022803"/>
    </source>
</evidence>
<dbReference type="SMART" id="SM00028">
    <property type="entry name" value="TPR"/>
    <property type="match status" value="7"/>
</dbReference>
<dbReference type="Pfam" id="PF13469">
    <property type="entry name" value="Sulfotransfer_3"/>
    <property type="match status" value="1"/>
</dbReference>
<keyword evidence="1" id="KW-0677">Repeat</keyword>
<dbReference type="PANTHER" id="PTHR45586:SF1">
    <property type="entry name" value="LIPOPOLYSACCHARIDE ASSEMBLY PROTEIN B"/>
    <property type="match status" value="1"/>
</dbReference>
<dbReference type="EMBL" id="CP116805">
    <property type="protein sequence ID" value="WCL52965.1"/>
    <property type="molecule type" value="Genomic_DNA"/>
</dbReference>
<keyword evidence="5" id="KW-1185">Reference proteome</keyword>
<dbReference type="InterPro" id="IPR019734">
    <property type="entry name" value="TPR_rpt"/>
</dbReference>
<dbReference type="InterPro" id="IPR027417">
    <property type="entry name" value="P-loop_NTPase"/>
</dbReference>
<keyword evidence="2 3" id="KW-0802">TPR repeat</keyword>
<dbReference type="AlphaFoldDB" id="A0AAF0BL29"/>
<dbReference type="KEGG" id="gso:PH603_10485"/>
<feature type="repeat" description="TPR" evidence="3">
    <location>
        <begin position="80"/>
        <end position="113"/>
    </location>
</feature>
<dbReference type="Pfam" id="PF13181">
    <property type="entry name" value="TPR_8"/>
    <property type="match status" value="1"/>
</dbReference>
<dbReference type="InterPro" id="IPR011990">
    <property type="entry name" value="TPR-like_helical_dom_sf"/>
</dbReference>
<dbReference type="Proteomes" id="UP001217500">
    <property type="component" value="Chromosome"/>
</dbReference>
<dbReference type="Gene3D" id="1.25.40.10">
    <property type="entry name" value="Tetratricopeptide repeat domain"/>
    <property type="match status" value="1"/>
</dbReference>
<feature type="repeat" description="TPR" evidence="3">
    <location>
        <begin position="282"/>
        <end position="315"/>
    </location>
</feature>
<dbReference type="SUPFAM" id="SSF48452">
    <property type="entry name" value="TPR-like"/>
    <property type="match status" value="2"/>
</dbReference>
<accession>A0AAF0BL29</accession>
<dbReference type="PANTHER" id="PTHR45586">
    <property type="entry name" value="TPR REPEAT-CONTAINING PROTEIN PA4667"/>
    <property type="match status" value="1"/>
</dbReference>
<name>A0AAF0BL29_9PROT</name>
<evidence type="ECO:0000256" key="1">
    <source>
        <dbReference type="ARBA" id="ARBA00022737"/>
    </source>
</evidence>
<dbReference type="SUPFAM" id="SSF52540">
    <property type="entry name" value="P-loop containing nucleoside triphosphate hydrolases"/>
    <property type="match status" value="1"/>
</dbReference>
<dbReference type="InterPro" id="IPR051012">
    <property type="entry name" value="CellSynth/LPSAsmb/PSIAsmb"/>
</dbReference>
<dbReference type="PROSITE" id="PS50005">
    <property type="entry name" value="TPR"/>
    <property type="match status" value="2"/>
</dbReference>
<evidence type="ECO:0000313" key="4">
    <source>
        <dbReference type="EMBL" id="WCL52965.1"/>
    </source>
</evidence>
<sequence>MTSPESAEPTGSLATAIAHTSRLLAQNPALAEEQATEILRVVPESPEAALLRAMAVARQGRRDEAEGQFVALLKRLPDYAGAWFELGQFHARAGDMESAVDAVRRAVKEAPGYTQAWLALADMLTVQGKTDEADAAFARHIATSTNDPNLMAAATALVENRLPEAEHLLRAHLKQFPSDVAAMRMLAETGGRLGQYDDAVALLEHCIALAPGFDAARHNLALMLNRNGRLLEALDHLDFLIGKDGNNPNYRLLHAACLSRLGRYEEAIEAYERILKVFDGHPQSWMSYGHALKTVGRQEDGIKAYEKAVAIAPELGEVWWSLANLKTFRFSNDQLAIMEREVKREDISKEDRFHLHFALGKAYEDRKVYSQSFAHYEVGNTERREELQYSAEITSGLVARSKELLTADFFAARQGQGSQAADPIFVVGLPRAGSTLVEQILSSHSMVEGTMELPDIIAIAKELGFKDGRKGTGLYPGSIAGLPADRLKALGEEYLDRTRIQRKEGTPFFIDKMPNNWLHAGLIHLILPNAKIIDARRHPMGCCFSGFKQHFARGQAFTYGLMEIGRYYHDYVDLMSHIDRALPGRIHRVIYERMVEDTETEIRALLDYCGLPFEESCLRYWETDRAVRTASSEQVRKPIFKDAVEHWKNYDPWLAPLREALGPVLSSYPASPFV</sequence>
<dbReference type="Gene3D" id="3.40.50.300">
    <property type="entry name" value="P-loop containing nucleotide triphosphate hydrolases"/>
    <property type="match status" value="1"/>
</dbReference>
<evidence type="ECO:0000313" key="5">
    <source>
        <dbReference type="Proteomes" id="UP001217500"/>
    </source>
</evidence>
<protein>
    <submittedName>
        <fullName evidence="4">Sulfotransferase</fullName>
    </submittedName>
</protein>
<dbReference type="Pfam" id="PF13432">
    <property type="entry name" value="TPR_16"/>
    <property type="match status" value="1"/>
</dbReference>
<organism evidence="4 5">
    <name type="scientific">Gimibacter soli</name>
    <dbReference type="NCBI Taxonomy" id="3024400"/>
    <lineage>
        <taxon>Bacteria</taxon>
        <taxon>Pseudomonadati</taxon>
        <taxon>Pseudomonadota</taxon>
        <taxon>Alphaproteobacteria</taxon>
        <taxon>Kordiimonadales</taxon>
        <taxon>Temperatibacteraceae</taxon>
        <taxon>Gimibacter</taxon>
    </lineage>
</organism>
<proteinExistence type="predicted"/>
<reference evidence="4" key="1">
    <citation type="submission" date="2023-01" db="EMBL/GenBank/DDBJ databases">
        <title>The genome sequence of Kordiimonadaceae bacterium 6D33.</title>
        <authorList>
            <person name="Liu Y."/>
        </authorList>
    </citation>
    <scope>NUCLEOTIDE SEQUENCE</scope>
    <source>
        <strain evidence="4">6D33</strain>
    </source>
</reference>
<dbReference type="Pfam" id="PF12895">
    <property type="entry name" value="ANAPC3"/>
    <property type="match status" value="1"/>
</dbReference>
<evidence type="ECO:0000256" key="3">
    <source>
        <dbReference type="PROSITE-ProRule" id="PRU00339"/>
    </source>
</evidence>
<gene>
    <name evidence="4" type="ORF">PH603_10485</name>
</gene>
<dbReference type="RefSeq" id="WP_289502477.1">
    <property type="nucleotide sequence ID" value="NZ_CP116805.1"/>
</dbReference>